<evidence type="ECO:0000256" key="1">
    <source>
        <dbReference type="SAM" id="MobiDB-lite"/>
    </source>
</evidence>
<dbReference type="Proteomes" id="UP000244338">
    <property type="component" value="Unassembled WGS sequence"/>
</dbReference>
<feature type="region of interest" description="Disordered" evidence="1">
    <location>
        <begin position="98"/>
        <end position="122"/>
    </location>
</feature>
<organism evidence="3 4">
    <name type="scientific">Candidatus Carbonibacillus altaicus</name>
    <dbReference type="NCBI Taxonomy" id="2163959"/>
    <lineage>
        <taxon>Bacteria</taxon>
        <taxon>Bacillati</taxon>
        <taxon>Bacillota</taxon>
        <taxon>Bacilli</taxon>
        <taxon>Bacillales</taxon>
        <taxon>Candidatus Carbonibacillus</taxon>
    </lineage>
</organism>
<keyword evidence="2" id="KW-1133">Transmembrane helix</keyword>
<keyword evidence="2" id="KW-0472">Membrane</keyword>
<dbReference type="InterPro" id="IPR014195">
    <property type="entry name" value="Spore_III_AG"/>
</dbReference>
<evidence type="ECO:0000313" key="4">
    <source>
        <dbReference type="Proteomes" id="UP000244338"/>
    </source>
</evidence>
<keyword evidence="2" id="KW-0812">Transmembrane</keyword>
<protein>
    <submittedName>
        <fullName evidence="3">Stage III sporulation protein AG</fullName>
    </submittedName>
</protein>
<gene>
    <name evidence="3" type="ORF">BSOLF_2189</name>
</gene>
<proteinExistence type="predicted"/>
<name>A0A2R6Y392_9BACL</name>
<dbReference type="NCBIfam" id="TIGR02830">
    <property type="entry name" value="spore_III_AG"/>
    <property type="match status" value="1"/>
</dbReference>
<sequence>MKWMQEDMGFNFKQYRWPFILAVILLFLYVFSLLKGEKHEEPPPAQDVSETKVSIDAVMEAYEQYYEHMLRDILEAIVGVGEVSVMVNVDATPEQVFEKNTRKSTQLTRESDRQGGSRTVEDTSIDEEVLRIMQGSNEDPVVVKTLKPKIRGVVVVARGAENPTIKNWIYDVVSRSLDVPPHRISVVPKKMSGRD</sequence>
<dbReference type="AlphaFoldDB" id="A0A2R6Y392"/>
<dbReference type="EMBL" id="PEBX01000012">
    <property type="protein sequence ID" value="PTQ57157.1"/>
    <property type="molecule type" value="Genomic_DNA"/>
</dbReference>
<accession>A0A2R6Y392</accession>
<feature type="transmembrane region" description="Helical" evidence="2">
    <location>
        <begin position="15"/>
        <end position="34"/>
    </location>
</feature>
<evidence type="ECO:0000256" key="2">
    <source>
        <dbReference type="SAM" id="Phobius"/>
    </source>
</evidence>
<evidence type="ECO:0000313" key="3">
    <source>
        <dbReference type="EMBL" id="PTQ57157.1"/>
    </source>
</evidence>
<reference evidence="4" key="1">
    <citation type="journal article" date="2018" name="Sci. Rep.">
        <title>Lignite coal burning seam in the remote Altai Mountains harbors a hydrogen-driven thermophilic microbial community.</title>
        <authorList>
            <person name="Kadnikov V.V."/>
            <person name="Mardanov A.V."/>
            <person name="Ivasenko D.A."/>
            <person name="Antsiferov D.V."/>
            <person name="Beletsky A.V."/>
            <person name="Karnachuk O.V."/>
            <person name="Ravin N.V."/>
        </authorList>
    </citation>
    <scope>NUCLEOTIDE SEQUENCE [LARGE SCALE GENOMIC DNA]</scope>
</reference>
<feature type="compositionally biased region" description="Basic and acidic residues" evidence="1">
    <location>
        <begin position="109"/>
        <end position="121"/>
    </location>
</feature>
<comment type="caution">
    <text evidence="3">The sequence shown here is derived from an EMBL/GenBank/DDBJ whole genome shotgun (WGS) entry which is preliminary data.</text>
</comment>